<feature type="compositionally biased region" description="Low complexity" evidence="1">
    <location>
        <begin position="43"/>
        <end position="60"/>
    </location>
</feature>
<proteinExistence type="predicted"/>
<feature type="compositionally biased region" description="Low complexity" evidence="1">
    <location>
        <begin position="68"/>
        <end position="85"/>
    </location>
</feature>
<reference evidence="2 3" key="1">
    <citation type="submission" date="2017-09" db="EMBL/GenBank/DDBJ databases">
        <authorList>
            <person name="Ehlers B."/>
            <person name="Leendertz F.H."/>
        </authorList>
    </citation>
    <scope>NUCLEOTIDE SEQUENCE [LARGE SCALE GENOMIC DNA]</scope>
    <source>
        <strain evidence="2 3">DSM 27208</strain>
    </source>
</reference>
<evidence type="ECO:0000313" key="3">
    <source>
        <dbReference type="Proteomes" id="UP000219453"/>
    </source>
</evidence>
<sequence>MTSFIPPPSLLYDMTDRRLLAVVAVLSLVLAGCSAPAAPVGQSDVAGTASSDADVSAGSDAQDESADSDASGSDGSDSDASGSDAAESDPDPDTAERSLSFDPDPVWERVTTLMASDAEQPPLTVGVPGATAGQAFAPDRSTFKQALNASAAASASDASGPRGVTTPFGVYVEPGGGPPVVVEQVLAHEYAHAVQYADSMFAPWLTEPVRSTDQQMTQTALIEGGATYVGDVYTERYLSDVPLQSEQMRRSYERAAAGDRFFVAPYYFGAEYVDRRLDSPADLQSVYDNPAYNTAELLHGEGAGEQLPMSIAVDTSDGDWTATSRDKKGELYTRIALRATLDGDAAATAAAGWGNDSAISFDHDGGDPDAFVWALRWDTATDADEFVAAFERSLDRRTDDWADRTRVEYLSDRTVTVVMGPDAFREGTTITGTAGDLSIDVDAAADSGWFQRDAASTLSSAAPPAAS</sequence>
<protein>
    <submittedName>
        <fullName evidence="2">Uncharacterized protein</fullName>
    </submittedName>
</protein>
<dbReference type="AlphaFoldDB" id="A0A285NVN0"/>
<evidence type="ECO:0000256" key="1">
    <source>
        <dbReference type="SAM" id="MobiDB-lite"/>
    </source>
</evidence>
<organism evidence="2 3">
    <name type="scientific">Natronoarchaeum philippinense</name>
    <dbReference type="NCBI Taxonomy" id="558529"/>
    <lineage>
        <taxon>Archaea</taxon>
        <taxon>Methanobacteriati</taxon>
        <taxon>Methanobacteriota</taxon>
        <taxon>Stenosarchaea group</taxon>
        <taxon>Halobacteria</taxon>
        <taxon>Halobacteriales</taxon>
        <taxon>Natronoarchaeaceae</taxon>
    </lineage>
</organism>
<evidence type="ECO:0000313" key="2">
    <source>
        <dbReference type="EMBL" id="SNZ13499.1"/>
    </source>
</evidence>
<feature type="region of interest" description="Disordered" evidence="1">
    <location>
        <begin position="37"/>
        <end position="105"/>
    </location>
</feature>
<keyword evidence="3" id="KW-1185">Reference proteome</keyword>
<dbReference type="Proteomes" id="UP000219453">
    <property type="component" value="Unassembled WGS sequence"/>
</dbReference>
<name>A0A285NVN0_NATPI</name>
<gene>
    <name evidence="2" type="ORF">SAMN06269185_2235</name>
</gene>
<dbReference type="EMBL" id="OBEJ01000002">
    <property type="protein sequence ID" value="SNZ13499.1"/>
    <property type="molecule type" value="Genomic_DNA"/>
</dbReference>
<accession>A0A285NVN0</accession>